<dbReference type="InterPro" id="IPR036520">
    <property type="entry name" value="UPF0759_sf"/>
</dbReference>
<dbReference type="EMBL" id="NEXK01000090">
    <property type="protein sequence ID" value="PSN94049.1"/>
    <property type="molecule type" value="Genomic_DNA"/>
</dbReference>
<proteinExistence type="predicted"/>
<dbReference type="Pfam" id="PF01904">
    <property type="entry name" value="DUF72"/>
    <property type="match status" value="1"/>
</dbReference>
<dbReference type="Gene3D" id="3.20.20.410">
    <property type="entry name" value="Protein of unknown function UPF0759"/>
    <property type="match status" value="1"/>
</dbReference>
<dbReference type="PANTHER" id="PTHR30348">
    <property type="entry name" value="UNCHARACTERIZED PROTEIN YECE"/>
    <property type="match status" value="1"/>
</dbReference>
<dbReference type="SUPFAM" id="SSF117396">
    <property type="entry name" value="TM1631-like"/>
    <property type="match status" value="1"/>
</dbReference>
<evidence type="ECO:0000313" key="2">
    <source>
        <dbReference type="Proteomes" id="UP000240681"/>
    </source>
</evidence>
<accession>A0A2R6B5W1</accession>
<dbReference type="Proteomes" id="UP000240681">
    <property type="component" value="Unassembled WGS sequence"/>
</dbReference>
<gene>
    <name evidence="1" type="ORF">B9Q09_04650</name>
</gene>
<dbReference type="InterPro" id="IPR002763">
    <property type="entry name" value="DUF72"/>
</dbReference>
<name>A0A2R6B5W1_9ARCH</name>
<evidence type="ECO:0000313" key="1">
    <source>
        <dbReference type="EMBL" id="PSN94049.1"/>
    </source>
</evidence>
<dbReference type="AlphaFoldDB" id="A0A2R6B5W1"/>
<dbReference type="PANTHER" id="PTHR30348:SF4">
    <property type="entry name" value="DUF72 DOMAIN-CONTAINING PROTEIN"/>
    <property type="match status" value="1"/>
</dbReference>
<protein>
    <recommendedName>
        <fullName evidence="3">DUF72 domain-containing protein</fullName>
    </recommendedName>
</protein>
<sequence>MNVLVGCCGQGGLRVSDYRSKFRAMEVQYTFYRLPRSGTPSKWVEAFGDGFTFTMKAYQGLTHPFTSPTWRRYRHPEGDPERYGGLKPTEENYALWEKVLEISRKLGSPFIVVQLPPSFARNTENVGNLVAFFGSVERPVKIGVELRNPSWFEYQDEVANLFYKLDLVDVFDPFRREPLLNTDVAYLRLHGRGKGYTYDYSDSELELLRKKVEELDPKTCYVFFNNTAMAKNAQRFQQLLLST</sequence>
<organism evidence="1 2">
    <name type="scientific">Candidatus Marsarchaeota G2 archaeon ECH_B_SAG-C16</name>
    <dbReference type="NCBI Taxonomy" id="1978163"/>
    <lineage>
        <taxon>Archaea</taxon>
        <taxon>Candidatus Marsarchaeota</taxon>
        <taxon>Candidatus Marsarchaeota group 2</taxon>
    </lineage>
</organism>
<reference evidence="1 2" key="1">
    <citation type="submission" date="2017-04" db="EMBL/GenBank/DDBJ databases">
        <title>Novel microbial lineages endemic to geothermal iron-oxide mats fill important gaps in the evolutionary history of Archaea.</title>
        <authorList>
            <person name="Jay Z.J."/>
            <person name="Beam J.P."/>
            <person name="Dlakic M."/>
            <person name="Rusch D.B."/>
            <person name="Kozubal M.A."/>
            <person name="Inskeep W.P."/>
        </authorList>
    </citation>
    <scope>NUCLEOTIDE SEQUENCE [LARGE SCALE GENOMIC DNA]</scope>
    <source>
        <strain evidence="1">ECH_B_SAG-C16</strain>
    </source>
</reference>
<comment type="caution">
    <text evidence="1">The sequence shown here is derived from an EMBL/GenBank/DDBJ whole genome shotgun (WGS) entry which is preliminary data.</text>
</comment>
<evidence type="ECO:0008006" key="3">
    <source>
        <dbReference type="Google" id="ProtNLM"/>
    </source>
</evidence>